<dbReference type="Gene3D" id="1.10.10.60">
    <property type="entry name" value="Homeodomain-like"/>
    <property type="match status" value="1"/>
</dbReference>
<dbReference type="SUPFAM" id="SSF46689">
    <property type="entry name" value="Homeodomain-like"/>
    <property type="match status" value="1"/>
</dbReference>
<dbReference type="InterPro" id="IPR007889">
    <property type="entry name" value="HTH_Psq"/>
</dbReference>
<evidence type="ECO:0000313" key="6">
    <source>
        <dbReference type="Proteomes" id="UP001152888"/>
    </source>
</evidence>
<keyword evidence="6" id="KW-1185">Reference proteome</keyword>
<evidence type="ECO:0008006" key="7">
    <source>
        <dbReference type="Google" id="ProtNLM"/>
    </source>
</evidence>
<dbReference type="GO" id="GO:0003677">
    <property type="term" value="F:DNA binding"/>
    <property type="evidence" value="ECO:0007669"/>
    <property type="project" value="InterPro"/>
</dbReference>
<dbReference type="PANTHER" id="PTHR19303">
    <property type="entry name" value="TRANSPOSON"/>
    <property type="match status" value="1"/>
</dbReference>
<dbReference type="Pfam" id="PF03184">
    <property type="entry name" value="DDE_1"/>
    <property type="match status" value="1"/>
</dbReference>
<feature type="domain" description="HTH psq-type" evidence="4">
    <location>
        <begin position="17"/>
        <end position="59"/>
    </location>
</feature>
<feature type="domain" description="DDE-1" evidence="3">
    <location>
        <begin position="127"/>
        <end position="258"/>
    </location>
</feature>
<reference evidence="5" key="1">
    <citation type="submission" date="2022-03" db="EMBL/GenBank/DDBJ databases">
        <authorList>
            <person name="Sayadi A."/>
        </authorList>
    </citation>
    <scope>NUCLEOTIDE SEQUENCE</scope>
</reference>
<evidence type="ECO:0000256" key="2">
    <source>
        <dbReference type="SAM" id="MobiDB-lite"/>
    </source>
</evidence>
<proteinExistence type="predicted"/>
<evidence type="ECO:0000256" key="1">
    <source>
        <dbReference type="ARBA" id="ARBA00004123"/>
    </source>
</evidence>
<dbReference type="OrthoDB" id="6779830at2759"/>
<accession>A0A9P0LWY4</accession>
<name>A0A9P0LWY4_ACAOB</name>
<comment type="caution">
    <text evidence="5">The sequence shown here is derived from an EMBL/GenBank/DDBJ whole genome shotgun (WGS) entry which is preliminary data.</text>
</comment>
<dbReference type="Pfam" id="PF05225">
    <property type="entry name" value="HTH_psq"/>
    <property type="match status" value="1"/>
</dbReference>
<evidence type="ECO:0000259" key="3">
    <source>
        <dbReference type="Pfam" id="PF03184"/>
    </source>
</evidence>
<dbReference type="InterPro" id="IPR004875">
    <property type="entry name" value="DDE_SF_endonuclease_dom"/>
</dbReference>
<dbReference type="EMBL" id="CAKOFQ010007452">
    <property type="protein sequence ID" value="CAH2001516.1"/>
    <property type="molecule type" value="Genomic_DNA"/>
</dbReference>
<dbReference type="Gene3D" id="3.30.420.10">
    <property type="entry name" value="Ribonuclease H-like superfamily/Ribonuclease H"/>
    <property type="match status" value="1"/>
</dbReference>
<dbReference type="AlphaFoldDB" id="A0A9P0LWY4"/>
<dbReference type="Proteomes" id="UP001152888">
    <property type="component" value="Unassembled WGS sequence"/>
</dbReference>
<sequence>MPNVYVQKNFNNRRSWTEDNLKNAMAVVKDGLMSVRRASLSFQIPRKTLERRLNHNNDKKGKLGPDSLLGTSNEMRLVLKENQLFDKPMNILNMDDSGLQLNNRPDKVLAEKGSKSVSAITSSEKGETITLVACCKAEGTFLPPAVIMKGNNIKKQLEDNLPPGSKLFISLKLAYMNSQFFLSWLKEHFTSRKPEGKTLLLLDGHTSHSTSVEMLEYAKENDIILLCFPSHCTHFLQPLDRGVFKSVKNTFYSNCRLWMKRHPGRRITRYQHGELLSDTWGKSETINNAKYGIFTYNPDAIPDYAFAIADFQIETPGVAVQIETQNLSDSQDRTLENIGDDQVDEPALINEDNVKCRQSPVPRLRVEAVKRRSGSVASDLTCTSNIESCREKFKKRKVGKGEEQKETKKRKTDDKPKVSRSKERKINSCLTESDEEPLANLLSKESKKKIIEKNNLNDDIGIVDICLVCQ</sequence>
<dbReference type="PANTHER" id="PTHR19303:SF74">
    <property type="entry name" value="POGO TRANSPOSABLE ELEMENT WITH KRAB DOMAIN"/>
    <property type="match status" value="1"/>
</dbReference>
<feature type="region of interest" description="Disordered" evidence="2">
    <location>
        <begin position="397"/>
        <end position="435"/>
    </location>
</feature>
<dbReference type="InterPro" id="IPR050863">
    <property type="entry name" value="CenT-Element_Derived"/>
</dbReference>
<evidence type="ECO:0000313" key="5">
    <source>
        <dbReference type="EMBL" id="CAH2001516.1"/>
    </source>
</evidence>
<feature type="compositionally biased region" description="Basic and acidic residues" evidence="2">
    <location>
        <begin position="399"/>
        <end position="426"/>
    </location>
</feature>
<protein>
    <recommendedName>
        <fullName evidence="7">DDE-1 domain-containing protein</fullName>
    </recommendedName>
</protein>
<dbReference type="InterPro" id="IPR036397">
    <property type="entry name" value="RNaseH_sf"/>
</dbReference>
<comment type="subcellular location">
    <subcellularLocation>
        <location evidence="1">Nucleus</location>
    </subcellularLocation>
</comment>
<gene>
    <name evidence="5" type="ORF">ACAOBT_LOCUS26245</name>
</gene>
<organism evidence="5 6">
    <name type="scientific">Acanthoscelides obtectus</name>
    <name type="common">Bean weevil</name>
    <name type="synonym">Bruchus obtectus</name>
    <dbReference type="NCBI Taxonomy" id="200917"/>
    <lineage>
        <taxon>Eukaryota</taxon>
        <taxon>Metazoa</taxon>
        <taxon>Ecdysozoa</taxon>
        <taxon>Arthropoda</taxon>
        <taxon>Hexapoda</taxon>
        <taxon>Insecta</taxon>
        <taxon>Pterygota</taxon>
        <taxon>Neoptera</taxon>
        <taxon>Endopterygota</taxon>
        <taxon>Coleoptera</taxon>
        <taxon>Polyphaga</taxon>
        <taxon>Cucujiformia</taxon>
        <taxon>Chrysomeloidea</taxon>
        <taxon>Chrysomelidae</taxon>
        <taxon>Bruchinae</taxon>
        <taxon>Bruchini</taxon>
        <taxon>Acanthoscelides</taxon>
    </lineage>
</organism>
<dbReference type="GO" id="GO:0005634">
    <property type="term" value="C:nucleus"/>
    <property type="evidence" value="ECO:0007669"/>
    <property type="project" value="UniProtKB-SubCell"/>
</dbReference>
<dbReference type="InterPro" id="IPR009057">
    <property type="entry name" value="Homeodomain-like_sf"/>
</dbReference>
<evidence type="ECO:0000259" key="4">
    <source>
        <dbReference type="Pfam" id="PF05225"/>
    </source>
</evidence>